<feature type="signal peptide" evidence="2">
    <location>
        <begin position="1"/>
        <end position="17"/>
    </location>
</feature>
<dbReference type="Gene3D" id="3.40.50.1980">
    <property type="entry name" value="Nitrogenase molybdenum iron protein domain"/>
    <property type="match status" value="2"/>
</dbReference>
<dbReference type="InterPro" id="IPR050902">
    <property type="entry name" value="ABC_Transporter_SBP"/>
</dbReference>
<organism evidence="4 5">
    <name type="scientific">Gordonia hydrophobica</name>
    <dbReference type="NCBI Taxonomy" id="40516"/>
    <lineage>
        <taxon>Bacteria</taxon>
        <taxon>Bacillati</taxon>
        <taxon>Actinomycetota</taxon>
        <taxon>Actinomycetes</taxon>
        <taxon>Mycobacteriales</taxon>
        <taxon>Gordoniaceae</taxon>
        <taxon>Gordonia</taxon>
    </lineage>
</organism>
<evidence type="ECO:0000256" key="2">
    <source>
        <dbReference type="SAM" id="SignalP"/>
    </source>
</evidence>
<dbReference type="PANTHER" id="PTHR30535:SF7">
    <property type="entry name" value="IRON(III) DICITRATE-BINDING PROTEIN"/>
    <property type="match status" value="1"/>
</dbReference>
<dbReference type="Proteomes" id="UP001479933">
    <property type="component" value="Chromosome"/>
</dbReference>
<proteinExistence type="inferred from homology"/>
<gene>
    <name evidence="4" type="ORF">RVF87_07205</name>
</gene>
<feature type="domain" description="Fe/B12 periplasmic-binding" evidence="3">
    <location>
        <begin position="48"/>
        <end position="326"/>
    </location>
</feature>
<dbReference type="SUPFAM" id="SSF53807">
    <property type="entry name" value="Helical backbone' metal receptor"/>
    <property type="match status" value="1"/>
</dbReference>
<dbReference type="Pfam" id="PF01497">
    <property type="entry name" value="Peripla_BP_2"/>
    <property type="match status" value="1"/>
</dbReference>
<dbReference type="InterPro" id="IPR002491">
    <property type="entry name" value="ABC_transptr_periplasmic_BD"/>
</dbReference>
<evidence type="ECO:0000259" key="3">
    <source>
        <dbReference type="PROSITE" id="PS50983"/>
    </source>
</evidence>
<protein>
    <submittedName>
        <fullName evidence="4">ABC transporter substrate-binding protein</fullName>
    </submittedName>
</protein>
<keyword evidence="5" id="KW-1185">Reference proteome</keyword>
<feature type="chain" id="PRO_5047117888" evidence="2">
    <location>
        <begin position="18"/>
        <end position="352"/>
    </location>
</feature>
<dbReference type="PANTHER" id="PTHR30535">
    <property type="entry name" value="VITAMIN B12-BINDING PROTEIN"/>
    <property type="match status" value="1"/>
</dbReference>
<dbReference type="PROSITE" id="PS51257">
    <property type="entry name" value="PROKAR_LIPOPROTEIN"/>
    <property type="match status" value="1"/>
</dbReference>
<evidence type="ECO:0000313" key="5">
    <source>
        <dbReference type="Proteomes" id="UP001479933"/>
    </source>
</evidence>
<keyword evidence="2" id="KW-0732">Signal</keyword>
<comment type="similarity">
    <text evidence="1">Belongs to the bacterial solute-binding protein 8 family.</text>
</comment>
<evidence type="ECO:0000313" key="4">
    <source>
        <dbReference type="EMBL" id="WYY09561.1"/>
    </source>
</evidence>
<dbReference type="EMBL" id="CP136137">
    <property type="protein sequence ID" value="WYY09561.1"/>
    <property type="molecule type" value="Genomic_DNA"/>
</dbReference>
<evidence type="ECO:0000256" key="1">
    <source>
        <dbReference type="ARBA" id="ARBA00008814"/>
    </source>
</evidence>
<sequence>MRTVTALACAVAVTATAACSTTSDSAGGDSVTVTNCGKEASFPQPLNRLFVNDGGMIAIALAAGAHDAITAVSSLSRDKDVLRLAYGSQVDDLNEVTTKQPTLENFVAARPQVVYAGYNYGMSESRGITIDILNQHGIDVYQLSEACRQADGAPERGTMDPWTALDTDLRNIGTITGHAEEGAAAADDVKRRLAALRAAPQAENPPTVFVFDSGSDTVFTSGAFGGPQGIIDAAGARSATEDVKDTWTAVSWERVATADPDVIAFVDYPGQSVGEKIAALRSNPASRSLRAVQENRFINLPYAMWVSSPLNIDAAETLRKALETTGALPTSSITPALDITSLNLDGNQLLTK</sequence>
<reference evidence="4 5" key="1">
    <citation type="journal article" date="2023" name="Virus Evol.">
        <title>Computational host range prediction-The good, the bad, and the ugly.</title>
        <authorList>
            <person name="Howell A.A."/>
            <person name="Versoza C.J."/>
            <person name="Pfeifer S.P."/>
        </authorList>
    </citation>
    <scope>NUCLEOTIDE SEQUENCE [LARGE SCALE GENOMIC DNA]</scope>
    <source>
        <strain evidence="4 5">1610/1b</strain>
    </source>
</reference>
<dbReference type="PROSITE" id="PS50983">
    <property type="entry name" value="FE_B12_PBP"/>
    <property type="match status" value="1"/>
</dbReference>
<name>A0ABZ2U884_9ACTN</name>
<accession>A0ABZ2U884</accession>